<name>A0AB34GSP1_ESCRO</name>
<proteinExistence type="predicted"/>
<protein>
    <submittedName>
        <fullName evidence="1">Uncharacterized protein</fullName>
    </submittedName>
</protein>
<gene>
    <name evidence="1" type="ORF">J1605_010943</name>
</gene>
<accession>A0AB34GSP1</accession>
<comment type="caution">
    <text evidence="1">The sequence shown here is derived from an EMBL/GenBank/DDBJ whole genome shotgun (WGS) entry which is preliminary data.</text>
</comment>
<keyword evidence="2" id="KW-1185">Reference proteome</keyword>
<dbReference type="AlphaFoldDB" id="A0AB34GSP1"/>
<evidence type="ECO:0000313" key="1">
    <source>
        <dbReference type="EMBL" id="KAJ8781685.1"/>
    </source>
</evidence>
<organism evidence="1 2">
    <name type="scientific">Eschrichtius robustus</name>
    <name type="common">California gray whale</name>
    <name type="synonym">Eschrichtius gibbosus</name>
    <dbReference type="NCBI Taxonomy" id="9764"/>
    <lineage>
        <taxon>Eukaryota</taxon>
        <taxon>Metazoa</taxon>
        <taxon>Chordata</taxon>
        <taxon>Craniata</taxon>
        <taxon>Vertebrata</taxon>
        <taxon>Euteleostomi</taxon>
        <taxon>Mammalia</taxon>
        <taxon>Eutheria</taxon>
        <taxon>Laurasiatheria</taxon>
        <taxon>Artiodactyla</taxon>
        <taxon>Whippomorpha</taxon>
        <taxon>Cetacea</taxon>
        <taxon>Mysticeti</taxon>
        <taxon>Eschrichtiidae</taxon>
        <taxon>Eschrichtius</taxon>
    </lineage>
</organism>
<dbReference type="EMBL" id="JAIQCJ010002141">
    <property type="protein sequence ID" value="KAJ8781685.1"/>
    <property type="molecule type" value="Genomic_DNA"/>
</dbReference>
<evidence type="ECO:0000313" key="2">
    <source>
        <dbReference type="Proteomes" id="UP001159641"/>
    </source>
</evidence>
<sequence>MVSVWLPCETLTVVRTHVWTAVYPEPGPPISAAVNQLHQDSIHPYGVVTTPGGPPQEPDPTCPSRPCDLLTSFPEQGPEVARCWPPVEDKHLESDSEDEVLRQEKGCDGHRLETQNLSCGHSRACSHPRGICPLAPRPAWTSLPDGRLLSPGVGPRFSCCEVSLGPQIISPSISPDVAMQGRNFA</sequence>
<dbReference type="Proteomes" id="UP001159641">
    <property type="component" value="Unassembled WGS sequence"/>
</dbReference>
<reference evidence="1 2" key="1">
    <citation type="submission" date="2022-11" db="EMBL/GenBank/DDBJ databases">
        <title>Whole genome sequence of Eschrichtius robustus ER-17-0199.</title>
        <authorList>
            <person name="Bruniche-Olsen A."/>
            <person name="Black A.N."/>
            <person name="Fields C.J."/>
            <person name="Walden K."/>
            <person name="Dewoody J.A."/>
        </authorList>
    </citation>
    <scope>NUCLEOTIDE SEQUENCE [LARGE SCALE GENOMIC DNA]</scope>
    <source>
        <strain evidence="1">ER-17-0199</strain>
        <tissue evidence="1">Blubber</tissue>
    </source>
</reference>